<evidence type="ECO:0000313" key="2">
    <source>
        <dbReference type="EMBL" id="CAH1974886.1"/>
    </source>
</evidence>
<comment type="caution">
    <text evidence="2">The sequence shown here is derived from an EMBL/GenBank/DDBJ whole genome shotgun (WGS) entry which is preliminary data.</text>
</comment>
<keyword evidence="3" id="KW-1185">Reference proteome</keyword>
<sequence>MCKMQIVWNCQSAVFKLPKSVTLILFYYIYYSAEILNLLIVELF</sequence>
<gene>
    <name evidence="2" type="ORF">ACAOBT_LOCUS11340</name>
</gene>
<evidence type="ECO:0000256" key="1">
    <source>
        <dbReference type="SAM" id="Phobius"/>
    </source>
</evidence>
<dbReference type="EMBL" id="CAKOFQ010006830">
    <property type="protein sequence ID" value="CAH1974886.1"/>
    <property type="molecule type" value="Genomic_DNA"/>
</dbReference>
<accession>A0A9P0PCZ9</accession>
<dbReference type="AlphaFoldDB" id="A0A9P0PCZ9"/>
<keyword evidence="1" id="KW-0812">Transmembrane</keyword>
<evidence type="ECO:0000313" key="3">
    <source>
        <dbReference type="Proteomes" id="UP001152888"/>
    </source>
</evidence>
<protein>
    <submittedName>
        <fullName evidence="2">Uncharacterized protein</fullName>
    </submittedName>
</protein>
<keyword evidence="1" id="KW-1133">Transmembrane helix</keyword>
<dbReference type="Proteomes" id="UP001152888">
    <property type="component" value="Unassembled WGS sequence"/>
</dbReference>
<dbReference type="OrthoDB" id="9985637at2759"/>
<organism evidence="2 3">
    <name type="scientific">Acanthoscelides obtectus</name>
    <name type="common">Bean weevil</name>
    <name type="synonym">Bruchus obtectus</name>
    <dbReference type="NCBI Taxonomy" id="200917"/>
    <lineage>
        <taxon>Eukaryota</taxon>
        <taxon>Metazoa</taxon>
        <taxon>Ecdysozoa</taxon>
        <taxon>Arthropoda</taxon>
        <taxon>Hexapoda</taxon>
        <taxon>Insecta</taxon>
        <taxon>Pterygota</taxon>
        <taxon>Neoptera</taxon>
        <taxon>Endopterygota</taxon>
        <taxon>Coleoptera</taxon>
        <taxon>Polyphaga</taxon>
        <taxon>Cucujiformia</taxon>
        <taxon>Chrysomeloidea</taxon>
        <taxon>Chrysomelidae</taxon>
        <taxon>Bruchinae</taxon>
        <taxon>Bruchini</taxon>
        <taxon>Acanthoscelides</taxon>
    </lineage>
</organism>
<reference evidence="2" key="1">
    <citation type="submission" date="2022-03" db="EMBL/GenBank/DDBJ databases">
        <authorList>
            <person name="Sayadi A."/>
        </authorList>
    </citation>
    <scope>NUCLEOTIDE SEQUENCE</scope>
</reference>
<feature type="transmembrane region" description="Helical" evidence="1">
    <location>
        <begin position="21"/>
        <end position="41"/>
    </location>
</feature>
<keyword evidence="1" id="KW-0472">Membrane</keyword>
<name>A0A9P0PCZ9_ACAOB</name>
<proteinExistence type="predicted"/>